<name>A0AA52EBU4_9PROT</name>
<gene>
    <name evidence="4" type="ORF">QGN29_09810</name>
</gene>
<dbReference type="PANTHER" id="PTHR12756">
    <property type="entry name" value="CYTOSOLIC CARBOXYPEPTIDASE"/>
    <property type="match status" value="1"/>
</dbReference>
<dbReference type="Gene3D" id="3.40.630.10">
    <property type="entry name" value="Zn peptidases"/>
    <property type="match status" value="1"/>
</dbReference>
<dbReference type="SUPFAM" id="SSF53187">
    <property type="entry name" value="Zn-dependent exopeptidases"/>
    <property type="match status" value="1"/>
</dbReference>
<reference evidence="4" key="1">
    <citation type="submission" date="2023-04" db="EMBL/GenBank/DDBJ databases">
        <title>Complete genome sequence of Temperatibacter marinus.</title>
        <authorList>
            <person name="Rong J.-C."/>
            <person name="Yi M.-L."/>
            <person name="Zhao Q."/>
        </authorList>
    </citation>
    <scope>NUCLEOTIDE SEQUENCE</scope>
    <source>
        <strain evidence="4">NBRC 110045</strain>
    </source>
</reference>
<keyword evidence="4" id="KW-0121">Carboxypeptidase</keyword>
<dbReference type="PANTHER" id="PTHR12756:SF11">
    <property type="entry name" value="CYTOSOLIC CARBOXYPEPTIDASE 1"/>
    <property type="match status" value="1"/>
</dbReference>
<dbReference type="Proteomes" id="UP001268683">
    <property type="component" value="Chromosome"/>
</dbReference>
<comment type="similarity">
    <text evidence="2">Belongs to the peptidase M14 family.</text>
</comment>
<dbReference type="EMBL" id="CP123872">
    <property type="protein sequence ID" value="WND01845.1"/>
    <property type="molecule type" value="Genomic_DNA"/>
</dbReference>
<evidence type="ECO:0000256" key="1">
    <source>
        <dbReference type="ARBA" id="ARBA00001947"/>
    </source>
</evidence>
<evidence type="ECO:0000256" key="2">
    <source>
        <dbReference type="PROSITE-ProRule" id="PRU01379"/>
    </source>
</evidence>
<dbReference type="GO" id="GO:0004181">
    <property type="term" value="F:metallocarboxypeptidase activity"/>
    <property type="evidence" value="ECO:0007669"/>
    <property type="project" value="InterPro"/>
</dbReference>
<dbReference type="GO" id="GO:0006508">
    <property type="term" value="P:proteolysis"/>
    <property type="evidence" value="ECO:0007669"/>
    <property type="project" value="InterPro"/>
</dbReference>
<dbReference type="Pfam" id="PF00246">
    <property type="entry name" value="Peptidase_M14"/>
    <property type="match status" value="1"/>
</dbReference>
<dbReference type="SMART" id="SM00631">
    <property type="entry name" value="Zn_pept"/>
    <property type="match status" value="1"/>
</dbReference>
<dbReference type="InterPro" id="IPR050821">
    <property type="entry name" value="Cytosolic_carboxypeptidase"/>
</dbReference>
<keyword evidence="5" id="KW-1185">Reference proteome</keyword>
<protein>
    <submittedName>
        <fullName evidence="4">M14-type cytosolic carboxypeptidase</fullName>
    </submittedName>
</protein>
<dbReference type="InterPro" id="IPR040626">
    <property type="entry name" value="Pepdidase_M14_N"/>
</dbReference>
<evidence type="ECO:0000313" key="4">
    <source>
        <dbReference type="EMBL" id="WND01845.1"/>
    </source>
</evidence>
<sequence>MLITSAFDSGNIQVLDISNSSDIRLNIRKDTDSDFYQWFYFRLSGARNEDVGFSIENAGGAAYPEGWENYSVCASYDRTEWFRIPTQYDGQTLKWHCDVDEDHIYFAYFAPYTMEQHADLIADSAQHPLVTTHVLGQTLDEQALDMLEIGYGPEDRKIVWLMARQHPGETMAEWWMEGMLERLLDESDPVSRRLLEKVHFYIVPNMNPDGSKRGHLRTNAAGANLNREWLEPSLERSPEVYLVREKMAETGVDFCMDVHGDEALPYNFLAGFEGIPDIQEEKIALFRKYRGLLATISPDFQEKHGYPISAPGTANLTVGTNYHAHAFNCVAMTLEMPFKDNDDLPDVDHGWSPDRCVHLGRQCLDALYQIVDEL</sequence>
<dbReference type="CDD" id="cd06234">
    <property type="entry name" value="M14_PaCCP-like"/>
    <property type="match status" value="1"/>
</dbReference>
<dbReference type="AlphaFoldDB" id="A0AA52EBU4"/>
<dbReference type="Gene3D" id="2.60.40.3120">
    <property type="match status" value="1"/>
</dbReference>
<dbReference type="Pfam" id="PF18027">
    <property type="entry name" value="Pepdidase_M14_N"/>
    <property type="match status" value="1"/>
</dbReference>
<feature type="domain" description="Peptidase M14" evidence="3">
    <location>
        <begin position="104"/>
        <end position="374"/>
    </location>
</feature>
<evidence type="ECO:0000259" key="3">
    <source>
        <dbReference type="PROSITE" id="PS52035"/>
    </source>
</evidence>
<dbReference type="InterPro" id="IPR000834">
    <property type="entry name" value="Peptidase_M14"/>
</dbReference>
<proteinExistence type="inferred from homology"/>
<feature type="active site" description="Proton donor/acceptor" evidence="2">
    <location>
        <position position="335"/>
    </location>
</feature>
<comment type="cofactor">
    <cofactor evidence="1">
        <name>Zn(2+)</name>
        <dbReference type="ChEBI" id="CHEBI:29105"/>
    </cofactor>
</comment>
<organism evidence="4 5">
    <name type="scientific">Temperatibacter marinus</name>
    <dbReference type="NCBI Taxonomy" id="1456591"/>
    <lineage>
        <taxon>Bacteria</taxon>
        <taxon>Pseudomonadati</taxon>
        <taxon>Pseudomonadota</taxon>
        <taxon>Alphaproteobacteria</taxon>
        <taxon>Kordiimonadales</taxon>
        <taxon>Temperatibacteraceae</taxon>
        <taxon>Temperatibacter</taxon>
    </lineage>
</organism>
<dbReference type="GO" id="GO:0008270">
    <property type="term" value="F:zinc ion binding"/>
    <property type="evidence" value="ECO:0007669"/>
    <property type="project" value="InterPro"/>
</dbReference>
<keyword evidence="4" id="KW-0378">Hydrolase</keyword>
<dbReference type="KEGG" id="tmk:QGN29_09810"/>
<accession>A0AA52EBU4</accession>
<keyword evidence="4" id="KW-0645">Protease</keyword>
<dbReference type="RefSeq" id="WP_310797675.1">
    <property type="nucleotide sequence ID" value="NZ_CP123872.1"/>
</dbReference>
<evidence type="ECO:0000313" key="5">
    <source>
        <dbReference type="Proteomes" id="UP001268683"/>
    </source>
</evidence>
<dbReference type="PROSITE" id="PS52035">
    <property type="entry name" value="PEPTIDASE_M14"/>
    <property type="match status" value="1"/>
</dbReference>